<protein>
    <submittedName>
        <fullName evidence="1">8594_t:CDS:1</fullName>
    </submittedName>
</protein>
<proteinExistence type="predicted"/>
<reference evidence="1" key="1">
    <citation type="submission" date="2021-06" db="EMBL/GenBank/DDBJ databases">
        <authorList>
            <person name="Kallberg Y."/>
            <person name="Tangrot J."/>
            <person name="Rosling A."/>
        </authorList>
    </citation>
    <scope>NUCLEOTIDE SEQUENCE</scope>
    <source>
        <strain evidence="1">28 12/20/2015</strain>
    </source>
</reference>
<comment type="caution">
    <text evidence="1">The sequence shown here is derived from an EMBL/GenBank/DDBJ whole genome shotgun (WGS) entry which is preliminary data.</text>
</comment>
<keyword evidence="2" id="KW-1185">Reference proteome</keyword>
<accession>A0ACA9PW56</accession>
<evidence type="ECO:0000313" key="1">
    <source>
        <dbReference type="EMBL" id="CAG8726205.1"/>
    </source>
</evidence>
<feature type="non-terminal residue" evidence="1">
    <location>
        <position position="59"/>
    </location>
</feature>
<evidence type="ECO:0000313" key="2">
    <source>
        <dbReference type="Proteomes" id="UP000789366"/>
    </source>
</evidence>
<gene>
    <name evidence="1" type="ORF">SPELUC_LOCUS12775</name>
</gene>
<organism evidence="1 2">
    <name type="scientific">Cetraspora pellucida</name>
    <dbReference type="NCBI Taxonomy" id="1433469"/>
    <lineage>
        <taxon>Eukaryota</taxon>
        <taxon>Fungi</taxon>
        <taxon>Fungi incertae sedis</taxon>
        <taxon>Mucoromycota</taxon>
        <taxon>Glomeromycotina</taxon>
        <taxon>Glomeromycetes</taxon>
        <taxon>Diversisporales</taxon>
        <taxon>Gigasporaceae</taxon>
        <taxon>Cetraspora</taxon>
    </lineage>
</organism>
<dbReference type="Proteomes" id="UP000789366">
    <property type="component" value="Unassembled WGS sequence"/>
</dbReference>
<sequence>TLWYLQAYRSDLSANPSSPAFTVCKRVLNKCQALVFNGKQDENDKVTTVLGTREMFPRQ</sequence>
<dbReference type="EMBL" id="CAJVPW010031318">
    <property type="protein sequence ID" value="CAG8726205.1"/>
    <property type="molecule type" value="Genomic_DNA"/>
</dbReference>
<feature type="non-terminal residue" evidence="1">
    <location>
        <position position="1"/>
    </location>
</feature>
<name>A0ACA9PW56_9GLOM</name>